<feature type="binding site" evidence="4">
    <location>
        <position position="310"/>
    </location>
    <ligand>
        <name>Ca(2+)</name>
        <dbReference type="ChEBI" id="CHEBI:29108"/>
    </ligand>
</feature>
<feature type="binding site" evidence="4">
    <location>
        <position position="307"/>
    </location>
    <ligand>
        <name>Ca(2+)</name>
        <dbReference type="ChEBI" id="CHEBI:29108"/>
    </ligand>
</feature>
<dbReference type="Gene3D" id="1.10.439.10">
    <property type="entry name" value="Penicillin Amidohydrolase, domain 1"/>
    <property type="match status" value="1"/>
</dbReference>
<keyword evidence="6" id="KW-1185">Reference proteome</keyword>
<dbReference type="Gene3D" id="3.60.20.10">
    <property type="entry name" value="Glutamine Phosphoribosylpyrophosphate, subunit 1, domain 1"/>
    <property type="match status" value="1"/>
</dbReference>
<evidence type="ECO:0000256" key="1">
    <source>
        <dbReference type="ARBA" id="ARBA00006586"/>
    </source>
</evidence>
<accession>A0A1T4YS58</accession>
<dbReference type="Gene3D" id="2.30.120.10">
    <property type="match status" value="1"/>
</dbReference>
<evidence type="ECO:0000256" key="2">
    <source>
        <dbReference type="ARBA" id="ARBA00022801"/>
    </source>
</evidence>
<evidence type="ECO:0000313" key="6">
    <source>
        <dbReference type="Proteomes" id="UP000190042"/>
    </source>
</evidence>
<dbReference type="GO" id="GO:0046872">
    <property type="term" value="F:metal ion binding"/>
    <property type="evidence" value="ECO:0007669"/>
    <property type="project" value="UniProtKB-KW"/>
</dbReference>
<dbReference type="InterPro" id="IPR023343">
    <property type="entry name" value="Penicillin_amidase_dom1"/>
</dbReference>
<evidence type="ECO:0000313" key="5">
    <source>
        <dbReference type="EMBL" id="SKB04513.1"/>
    </source>
</evidence>
<name>A0A1T4YS58_9BACL</name>
<gene>
    <name evidence="5" type="ORF">SAMN04244570_3434</name>
</gene>
<organism evidence="5 6">
    <name type="scientific">Sporosarcina newyorkensis</name>
    <dbReference type="NCBI Taxonomy" id="759851"/>
    <lineage>
        <taxon>Bacteria</taxon>
        <taxon>Bacillati</taxon>
        <taxon>Bacillota</taxon>
        <taxon>Bacilli</taxon>
        <taxon>Bacillales</taxon>
        <taxon>Caryophanaceae</taxon>
        <taxon>Sporosarcina</taxon>
    </lineage>
</organism>
<dbReference type="PIRSF" id="PIRSF001227">
    <property type="entry name" value="Pen_acylase"/>
    <property type="match status" value="1"/>
</dbReference>
<dbReference type="Gene3D" id="1.10.1400.10">
    <property type="match status" value="1"/>
</dbReference>
<dbReference type="InterPro" id="IPR029055">
    <property type="entry name" value="Ntn_hydrolases_N"/>
</dbReference>
<dbReference type="GO" id="GO:0016811">
    <property type="term" value="F:hydrolase activity, acting on carbon-nitrogen (but not peptide) bonds, in linear amides"/>
    <property type="evidence" value="ECO:0007669"/>
    <property type="project" value="InterPro"/>
</dbReference>
<comment type="cofactor">
    <cofactor evidence="4">
        <name>Ca(2+)</name>
        <dbReference type="ChEBI" id="CHEBI:29108"/>
    </cofactor>
    <text evidence="4">Binds 1 Ca(2+) ion per dimer.</text>
</comment>
<dbReference type="InterPro" id="IPR043147">
    <property type="entry name" value="Penicillin_amidase_A-knob"/>
</dbReference>
<dbReference type="InterPro" id="IPR043146">
    <property type="entry name" value="Penicillin_amidase_N_B-knob"/>
</dbReference>
<dbReference type="PANTHER" id="PTHR34218:SF4">
    <property type="entry name" value="ACYL-HOMOSERINE LACTONE ACYLASE QUIP"/>
    <property type="match status" value="1"/>
</dbReference>
<keyword evidence="4" id="KW-0479">Metal-binding</keyword>
<dbReference type="EMBL" id="FUYJ01000008">
    <property type="protein sequence ID" value="SKB04513.1"/>
    <property type="molecule type" value="Genomic_DNA"/>
</dbReference>
<evidence type="ECO:0000256" key="3">
    <source>
        <dbReference type="ARBA" id="ARBA00023145"/>
    </source>
</evidence>
<reference evidence="6" key="1">
    <citation type="submission" date="2017-02" db="EMBL/GenBank/DDBJ databases">
        <authorList>
            <person name="Varghese N."/>
            <person name="Submissions S."/>
        </authorList>
    </citation>
    <scope>NUCLEOTIDE SEQUENCE [LARGE SCALE GENOMIC DNA]</scope>
    <source>
        <strain evidence="6">DSM 23966</strain>
    </source>
</reference>
<protein>
    <submittedName>
        <fullName evidence="5">Penicillin amidase</fullName>
    </submittedName>
</protein>
<keyword evidence="2" id="KW-0378">Hydrolase</keyword>
<dbReference type="InterPro" id="IPR014395">
    <property type="entry name" value="Pen/GL7ACA/AHL_acylase"/>
</dbReference>
<dbReference type="Pfam" id="PF01804">
    <property type="entry name" value="Penicil_amidase"/>
    <property type="match status" value="1"/>
</dbReference>
<sequence>MYRWKKFREWQTAYSMLRALPTTKGTIKIHGLVNSVLVVRDEQGVPHIEARNEHDLYFAQGYVQAQDRLFQMDLLKRKCSGRLSEIFGKSTLHRDQFFRTIGLYRAAEKSLPHYSVQTKKILHSFTQGVNAYIKDAICRRKLPIEFILRSYQPEEWTPTDCIAIGKLMAFNSGGNWQGQAFKYWALHNLSEEKWKDLLPETAGDYEEAAAYCMGHPLNVAAIFKHASIVTDINGGNSWVLSGKKSKNGKPMLAADPNFSLGTPAVLYQMHLKSCEVNVCGVIYPGMPGILLGHNEHIAWGAVNTRSDVQDLYIEKRHPEKPYTYLYNEEWYEAHLISEVIQIKGSPPVLFQIQETRHGPVFFEFLQDLSHTALSLRCTAMEPTKEIEAIIAINSATNWEEFEKGLEDYHSPAQNFVYASIDGTIAYKTNGRIPVRKKGNGLLPVPGWNDEFEWDGFIPYDKLPRAVNPVEDFISTAELKVEEDCPYHISHALSRPYRQLRIQEVLQAGSHFTVQDMKRLQMDKMNLYAAGFIPLFLDCLRPMKKTMPIRRALGILEKWKFEDRVNEAAPLLFHLWMSEIHKLLLEKEIPEEALRLFDGKEQIVECMLFQALQKKSESVWVTQAGGISEVLYQALNKCLKRAEVQYGKNMKEWKWGDYHRLYFEHPFSKTSTFAKELFNRTKPLPVGGSQVTVQSAGFDEAGTVHHGPCWRFVKDWSNRFNAHHIVGPGQSGHVKSQWYANQLSDWMYGNYHITELKMAESTYYLRLVPKG</sequence>
<dbReference type="GO" id="GO:0017000">
    <property type="term" value="P:antibiotic biosynthetic process"/>
    <property type="evidence" value="ECO:0007669"/>
    <property type="project" value="InterPro"/>
</dbReference>
<dbReference type="Proteomes" id="UP000190042">
    <property type="component" value="Unassembled WGS sequence"/>
</dbReference>
<dbReference type="PANTHER" id="PTHR34218">
    <property type="entry name" value="PEPTIDASE S45 PENICILLIN AMIDASE"/>
    <property type="match status" value="1"/>
</dbReference>
<dbReference type="InterPro" id="IPR002692">
    <property type="entry name" value="S45"/>
</dbReference>
<dbReference type="AlphaFoldDB" id="A0A1T4YS58"/>
<dbReference type="RefSeq" id="WP_078818447.1">
    <property type="nucleotide sequence ID" value="NZ_FUYJ01000008.1"/>
</dbReference>
<comment type="similarity">
    <text evidence="1">Belongs to the peptidase S45 family.</text>
</comment>
<keyword evidence="4" id="KW-0106">Calcium</keyword>
<dbReference type="CDD" id="cd03747">
    <property type="entry name" value="Ntn_PGA_like"/>
    <property type="match status" value="1"/>
</dbReference>
<proteinExistence type="inferred from homology"/>
<dbReference type="SUPFAM" id="SSF56235">
    <property type="entry name" value="N-terminal nucleophile aminohydrolases (Ntn hydrolases)"/>
    <property type="match status" value="1"/>
</dbReference>
<keyword evidence="3" id="KW-0865">Zymogen</keyword>
<evidence type="ECO:0000256" key="4">
    <source>
        <dbReference type="PIRSR" id="PIRSR001227-2"/>
    </source>
</evidence>